<dbReference type="Proteomes" id="UP000474957">
    <property type="component" value="Unassembled WGS sequence"/>
</dbReference>
<evidence type="ECO:0000313" key="1">
    <source>
        <dbReference type="EMBL" id="MSU90451.1"/>
    </source>
</evidence>
<gene>
    <name evidence="1" type="ORF">GE300_12620</name>
</gene>
<sequence>MADAADAADVADVTVSPAPYLPFADPHRGSPPGLFALPAADWTEADSAFAAQMALRDRLIASQPRRVALALPQAGPALAELIAALAAHLSCQPGYARAGDLLRRPDRQRLRLAPTAQVLGRLAQEDWLILQQPDPASEAVLTAGAVCFPAHWCLAGKIGKPLTQVHDPVPGYADALAARVNRIFAALHPARPLQRLNWSLASDAQLHCPTAHARRDGETPAFLRVERQTLRRLPASGAIAFGIKTYLTPLADLPAAARTALAERVAALPDEMAGYKGGRGYLSALR</sequence>
<keyword evidence="2" id="KW-1185">Reference proteome</keyword>
<comment type="caution">
    <text evidence="1">The sequence shown here is derived from an EMBL/GenBank/DDBJ whole genome shotgun (WGS) entry which is preliminary data.</text>
</comment>
<evidence type="ECO:0000313" key="2">
    <source>
        <dbReference type="Proteomes" id="UP000474957"/>
    </source>
</evidence>
<proteinExistence type="predicted"/>
<dbReference type="AlphaFoldDB" id="A0A6L5Z1L9"/>
<protein>
    <submittedName>
        <fullName evidence="1">DUF3445 domain-containing protein</fullName>
    </submittedName>
</protein>
<name>A0A6L5Z1L9_9RHOB</name>
<dbReference type="Pfam" id="PF11927">
    <property type="entry name" value="HODM_asu-like"/>
    <property type="match status" value="1"/>
</dbReference>
<organism evidence="1 2">
    <name type="scientific">Halovulum marinum</name>
    <dbReference type="NCBI Taxonomy" id="2662447"/>
    <lineage>
        <taxon>Bacteria</taxon>
        <taxon>Pseudomonadati</taxon>
        <taxon>Pseudomonadota</taxon>
        <taxon>Alphaproteobacteria</taxon>
        <taxon>Rhodobacterales</taxon>
        <taxon>Paracoccaceae</taxon>
        <taxon>Halovulum</taxon>
    </lineage>
</organism>
<accession>A0A6L5Z1L9</accession>
<reference evidence="1 2" key="1">
    <citation type="submission" date="2019-10" db="EMBL/GenBank/DDBJ databases">
        <title>Cognatihalovulum marinum gen. nov. sp. nov., a new member of the family Rhodobacteraceae isolated from deep seawater of the Northwest Indian Ocean.</title>
        <authorList>
            <person name="Ruan C."/>
            <person name="Wang J."/>
            <person name="Zheng X."/>
            <person name="Song L."/>
            <person name="Zhu Y."/>
            <person name="Huang Y."/>
            <person name="Lu Z."/>
            <person name="Du W."/>
            <person name="Huang L."/>
            <person name="Dai X."/>
        </authorList>
    </citation>
    <scope>NUCLEOTIDE SEQUENCE [LARGE SCALE GENOMIC DNA]</scope>
    <source>
        <strain evidence="1 2">2CG4</strain>
    </source>
</reference>
<dbReference type="InterPro" id="IPR021848">
    <property type="entry name" value="HODM_asu-like"/>
</dbReference>
<dbReference type="RefSeq" id="WP_154446944.1">
    <property type="nucleotide sequence ID" value="NZ_WIND01000009.1"/>
</dbReference>
<dbReference type="EMBL" id="WIND01000009">
    <property type="protein sequence ID" value="MSU90451.1"/>
    <property type="molecule type" value="Genomic_DNA"/>
</dbReference>